<keyword evidence="3" id="KW-1185">Reference proteome</keyword>
<feature type="non-terminal residue" evidence="2">
    <location>
        <position position="1"/>
    </location>
</feature>
<sequence>NESPAKRKSLTGAQKAEICHLKLKGVSQVKLAEQFTVAEATISNIIREKDRWLSLEPGSNNINLKRQRTAKFALLEEALALWVSRVTTALQTITGVIIQRKAVQLAEGLNV</sequence>
<dbReference type="AlphaFoldDB" id="A0A9N9NX39"/>
<dbReference type="InterPro" id="IPR009057">
    <property type="entry name" value="Homeodomain-like_sf"/>
</dbReference>
<protein>
    <submittedName>
        <fullName evidence="2">17753_t:CDS:1</fullName>
    </submittedName>
</protein>
<gene>
    <name evidence="2" type="ORF">RFULGI_LOCUS14885</name>
</gene>
<dbReference type="PANTHER" id="PTHR19303">
    <property type="entry name" value="TRANSPOSON"/>
    <property type="match status" value="1"/>
</dbReference>
<dbReference type="PANTHER" id="PTHR19303:SF73">
    <property type="entry name" value="PROTEIN PDC2"/>
    <property type="match status" value="1"/>
</dbReference>
<accession>A0A9N9NX39</accession>
<evidence type="ECO:0000313" key="3">
    <source>
        <dbReference type="Proteomes" id="UP000789396"/>
    </source>
</evidence>
<dbReference type="InterPro" id="IPR050863">
    <property type="entry name" value="CenT-Element_Derived"/>
</dbReference>
<organism evidence="2 3">
    <name type="scientific">Racocetra fulgida</name>
    <dbReference type="NCBI Taxonomy" id="60492"/>
    <lineage>
        <taxon>Eukaryota</taxon>
        <taxon>Fungi</taxon>
        <taxon>Fungi incertae sedis</taxon>
        <taxon>Mucoromycota</taxon>
        <taxon>Glomeromycotina</taxon>
        <taxon>Glomeromycetes</taxon>
        <taxon>Diversisporales</taxon>
        <taxon>Gigasporaceae</taxon>
        <taxon>Racocetra</taxon>
    </lineage>
</organism>
<evidence type="ECO:0000313" key="2">
    <source>
        <dbReference type="EMBL" id="CAG8768591.1"/>
    </source>
</evidence>
<dbReference type="GO" id="GO:0005634">
    <property type="term" value="C:nucleus"/>
    <property type="evidence" value="ECO:0007669"/>
    <property type="project" value="TreeGrafter"/>
</dbReference>
<evidence type="ECO:0000259" key="1">
    <source>
        <dbReference type="Pfam" id="PF04218"/>
    </source>
</evidence>
<dbReference type="Gene3D" id="1.10.10.60">
    <property type="entry name" value="Homeodomain-like"/>
    <property type="match status" value="1"/>
</dbReference>
<dbReference type="Proteomes" id="UP000789396">
    <property type="component" value="Unassembled WGS sequence"/>
</dbReference>
<dbReference type="EMBL" id="CAJVPZ010045026">
    <property type="protein sequence ID" value="CAG8768591.1"/>
    <property type="molecule type" value="Genomic_DNA"/>
</dbReference>
<dbReference type="InterPro" id="IPR007889">
    <property type="entry name" value="HTH_Psq"/>
</dbReference>
<reference evidence="2" key="1">
    <citation type="submission" date="2021-06" db="EMBL/GenBank/DDBJ databases">
        <authorList>
            <person name="Kallberg Y."/>
            <person name="Tangrot J."/>
            <person name="Rosling A."/>
        </authorList>
    </citation>
    <scope>NUCLEOTIDE SEQUENCE</scope>
    <source>
        <strain evidence="2">IN212</strain>
    </source>
</reference>
<dbReference type="Pfam" id="PF04218">
    <property type="entry name" value="CENP-B_N"/>
    <property type="match status" value="1"/>
</dbReference>
<proteinExistence type="predicted"/>
<dbReference type="GO" id="GO:0003677">
    <property type="term" value="F:DNA binding"/>
    <property type="evidence" value="ECO:0007669"/>
    <property type="project" value="InterPro"/>
</dbReference>
<feature type="domain" description="HTH psq-type" evidence="1">
    <location>
        <begin position="6"/>
        <end position="53"/>
    </location>
</feature>
<dbReference type="SUPFAM" id="SSF46689">
    <property type="entry name" value="Homeodomain-like"/>
    <property type="match status" value="1"/>
</dbReference>
<name>A0A9N9NX39_9GLOM</name>
<dbReference type="OrthoDB" id="2402233at2759"/>
<comment type="caution">
    <text evidence="2">The sequence shown here is derived from an EMBL/GenBank/DDBJ whole genome shotgun (WGS) entry which is preliminary data.</text>
</comment>
<feature type="non-terminal residue" evidence="2">
    <location>
        <position position="111"/>
    </location>
</feature>